<reference evidence="10 11" key="2">
    <citation type="submission" date="2018-11" db="EMBL/GenBank/DDBJ databases">
        <authorList>
            <consortium name="Pathogen Informatics"/>
        </authorList>
    </citation>
    <scope>NUCLEOTIDE SEQUENCE [LARGE SCALE GENOMIC DNA]</scope>
</reference>
<dbReference type="EMBL" id="UZAM01006922">
    <property type="protein sequence ID" value="VDO95245.1"/>
    <property type="molecule type" value="Genomic_DNA"/>
</dbReference>
<evidence type="ECO:0000313" key="11">
    <source>
        <dbReference type="Proteomes" id="UP000270296"/>
    </source>
</evidence>
<evidence type="ECO:0000256" key="3">
    <source>
        <dbReference type="ARBA" id="ARBA00022833"/>
    </source>
</evidence>
<keyword evidence="8" id="KW-0539">Nucleus</keyword>
<protein>
    <submittedName>
        <fullName evidence="12">Nuclear receptor domain-containing protein</fullName>
    </submittedName>
</protein>
<dbReference type="PROSITE" id="PS51030">
    <property type="entry name" value="NUCLEAR_REC_DBD_2"/>
    <property type="match status" value="1"/>
</dbReference>
<keyword evidence="5" id="KW-0238">DNA-binding</keyword>
<accession>A0A183IDL5</accession>
<keyword evidence="3" id="KW-0862">Zinc</keyword>
<dbReference type="AlphaFoldDB" id="A0A183IDL5"/>
<feature type="domain" description="Nuclear receptor" evidence="9">
    <location>
        <begin position="8"/>
        <end position="59"/>
    </location>
</feature>
<proteinExistence type="predicted"/>
<dbReference type="InterPro" id="IPR050200">
    <property type="entry name" value="Nuclear_hormone_rcpt_NR3"/>
</dbReference>
<dbReference type="SMART" id="SM00399">
    <property type="entry name" value="ZnF_C4"/>
    <property type="match status" value="1"/>
</dbReference>
<keyword evidence="1" id="KW-0479">Metal-binding</keyword>
<dbReference type="GO" id="GO:0043565">
    <property type="term" value="F:sequence-specific DNA binding"/>
    <property type="evidence" value="ECO:0007669"/>
    <property type="project" value="InterPro"/>
</dbReference>
<evidence type="ECO:0000256" key="4">
    <source>
        <dbReference type="ARBA" id="ARBA00023015"/>
    </source>
</evidence>
<evidence type="ECO:0000259" key="9">
    <source>
        <dbReference type="PROSITE" id="PS51030"/>
    </source>
</evidence>
<dbReference type="Gene3D" id="3.30.50.10">
    <property type="entry name" value="Erythroid Transcription Factor GATA-1, subunit A"/>
    <property type="match status" value="1"/>
</dbReference>
<dbReference type="InterPro" id="IPR013088">
    <property type="entry name" value="Znf_NHR/GATA"/>
</dbReference>
<evidence type="ECO:0000256" key="1">
    <source>
        <dbReference type="ARBA" id="ARBA00022723"/>
    </source>
</evidence>
<sequence length="121" mass="13614">MVQCLLCGFFKRTVQNRRIYTCVIGKGKCKITKEQRNRCQYCRFQKCLRQGMVLEGRPFNDAKSNTAVTVVSNISFQPSEKTECPEDVTAHLQCTDAKQHHPTVRIGSNKTGCSNITLALG</sequence>
<dbReference type="Proteomes" id="UP000270296">
    <property type="component" value="Unassembled WGS sequence"/>
</dbReference>
<keyword evidence="6" id="KW-0804">Transcription</keyword>
<keyword evidence="11" id="KW-1185">Reference proteome</keyword>
<evidence type="ECO:0000256" key="2">
    <source>
        <dbReference type="ARBA" id="ARBA00022771"/>
    </source>
</evidence>
<gene>
    <name evidence="10" type="ORF">SBAD_LOCUS1709</name>
</gene>
<dbReference type="Pfam" id="PF00105">
    <property type="entry name" value="zf-C4"/>
    <property type="match status" value="1"/>
</dbReference>
<name>A0A183IDL5_9BILA</name>
<evidence type="ECO:0000313" key="10">
    <source>
        <dbReference type="EMBL" id="VDO95245.1"/>
    </source>
</evidence>
<evidence type="ECO:0000256" key="6">
    <source>
        <dbReference type="ARBA" id="ARBA00023163"/>
    </source>
</evidence>
<keyword evidence="7" id="KW-0675">Receptor</keyword>
<dbReference type="PANTHER" id="PTHR48092">
    <property type="entry name" value="KNIRPS-RELATED PROTEIN-RELATED"/>
    <property type="match status" value="1"/>
</dbReference>
<evidence type="ECO:0000256" key="5">
    <source>
        <dbReference type="ARBA" id="ARBA00023125"/>
    </source>
</evidence>
<dbReference type="OrthoDB" id="6355676at2759"/>
<dbReference type="WBParaSite" id="SBAD_0000179701-mRNA-1">
    <property type="protein sequence ID" value="SBAD_0000179701-mRNA-1"/>
    <property type="gene ID" value="SBAD_0000179701"/>
</dbReference>
<evidence type="ECO:0000256" key="8">
    <source>
        <dbReference type="ARBA" id="ARBA00023242"/>
    </source>
</evidence>
<evidence type="ECO:0000256" key="7">
    <source>
        <dbReference type="ARBA" id="ARBA00023170"/>
    </source>
</evidence>
<evidence type="ECO:0000313" key="12">
    <source>
        <dbReference type="WBParaSite" id="SBAD_0000179701-mRNA-1"/>
    </source>
</evidence>
<dbReference type="SUPFAM" id="SSF57716">
    <property type="entry name" value="Glucocorticoid receptor-like (DNA-binding domain)"/>
    <property type="match status" value="1"/>
</dbReference>
<dbReference type="GO" id="GO:0008270">
    <property type="term" value="F:zinc ion binding"/>
    <property type="evidence" value="ECO:0007669"/>
    <property type="project" value="UniProtKB-KW"/>
</dbReference>
<organism evidence="12">
    <name type="scientific">Soboliphyme baturini</name>
    <dbReference type="NCBI Taxonomy" id="241478"/>
    <lineage>
        <taxon>Eukaryota</taxon>
        <taxon>Metazoa</taxon>
        <taxon>Ecdysozoa</taxon>
        <taxon>Nematoda</taxon>
        <taxon>Enoplea</taxon>
        <taxon>Dorylaimia</taxon>
        <taxon>Dioctophymatida</taxon>
        <taxon>Dioctophymatoidea</taxon>
        <taxon>Soboliphymatidae</taxon>
        <taxon>Soboliphyme</taxon>
    </lineage>
</organism>
<keyword evidence="4" id="KW-0805">Transcription regulation</keyword>
<dbReference type="GO" id="GO:0003700">
    <property type="term" value="F:DNA-binding transcription factor activity"/>
    <property type="evidence" value="ECO:0007669"/>
    <property type="project" value="InterPro"/>
</dbReference>
<dbReference type="InterPro" id="IPR001628">
    <property type="entry name" value="Znf_hrmn_rcpt"/>
</dbReference>
<keyword evidence="2" id="KW-0863">Zinc-finger</keyword>
<reference evidence="12" key="1">
    <citation type="submission" date="2016-06" db="UniProtKB">
        <authorList>
            <consortium name="WormBaseParasite"/>
        </authorList>
    </citation>
    <scope>IDENTIFICATION</scope>
</reference>